<evidence type="ECO:0000313" key="3">
    <source>
        <dbReference type="Proteomes" id="UP000501600"/>
    </source>
</evidence>
<protein>
    <submittedName>
        <fullName evidence="2">Uncharacterized protein</fullName>
    </submittedName>
</protein>
<gene>
    <name evidence="2" type="ORF">HF685_04465</name>
</gene>
<dbReference type="AlphaFoldDB" id="A0A6H2DLK4"/>
<organism evidence="2 3">
    <name type="scientific">Parasphingorhabdus halotolerans</name>
    <dbReference type="NCBI Taxonomy" id="2725558"/>
    <lineage>
        <taxon>Bacteria</taxon>
        <taxon>Pseudomonadati</taxon>
        <taxon>Pseudomonadota</taxon>
        <taxon>Alphaproteobacteria</taxon>
        <taxon>Sphingomonadales</taxon>
        <taxon>Sphingomonadaceae</taxon>
        <taxon>Parasphingorhabdus</taxon>
    </lineage>
</organism>
<accession>A0A6H2DLK4</accession>
<dbReference type="EMBL" id="CP051217">
    <property type="protein sequence ID" value="QJB68631.1"/>
    <property type="molecule type" value="Genomic_DNA"/>
</dbReference>
<dbReference type="KEGG" id="phao:HF685_04465"/>
<dbReference type="RefSeq" id="WP_168818473.1">
    <property type="nucleotide sequence ID" value="NZ_CP051217.1"/>
</dbReference>
<proteinExistence type="predicted"/>
<sequence>MKRLCFLVAAIIGLSAPAQAKDSLGIFNSWGAFRDADIPRCYAIAESEEITGKADRKSYASVGFWPKRKIRRQFHVRLSRDRSSNSRVIVSLAGRRFQLIASQSDGWSQDKRMDAAIVAAIRSAASMTVESTGRDGKPIVDAYLLRGAATAIDAASLGCSRFNR</sequence>
<feature type="chain" id="PRO_5026063539" evidence="1">
    <location>
        <begin position="21"/>
        <end position="164"/>
    </location>
</feature>
<evidence type="ECO:0000256" key="1">
    <source>
        <dbReference type="SAM" id="SignalP"/>
    </source>
</evidence>
<reference evidence="2 3" key="1">
    <citation type="submission" date="2020-04" db="EMBL/GenBank/DDBJ databases">
        <title>Genome sequence for Sphingorhabdus sp. strain M1.</title>
        <authorList>
            <person name="Park S.-J."/>
        </authorList>
    </citation>
    <scope>NUCLEOTIDE SEQUENCE [LARGE SCALE GENOMIC DNA]</scope>
    <source>
        <strain evidence="2 3">JK6</strain>
    </source>
</reference>
<keyword evidence="1" id="KW-0732">Signal</keyword>
<feature type="signal peptide" evidence="1">
    <location>
        <begin position="1"/>
        <end position="20"/>
    </location>
</feature>
<evidence type="ECO:0000313" key="2">
    <source>
        <dbReference type="EMBL" id="QJB68631.1"/>
    </source>
</evidence>
<dbReference type="Proteomes" id="UP000501600">
    <property type="component" value="Chromosome"/>
</dbReference>
<keyword evidence="3" id="KW-1185">Reference proteome</keyword>
<name>A0A6H2DLK4_9SPHN</name>